<keyword evidence="4" id="KW-0378">Hydrolase</keyword>
<feature type="coiled-coil region" evidence="2">
    <location>
        <begin position="51"/>
        <end position="113"/>
    </location>
</feature>
<organism evidence="4 5">
    <name type="scientific">Hydrogenimonas thermophila</name>
    <dbReference type="NCBI Taxonomy" id="223786"/>
    <lineage>
        <taxon>Bacteria</taxon>
        <taxon>Pseudomonadati</taxon>
        <taxon>Campylobacterota</taxon>
        <taxon>Epsilonproteobacteria</taxon>
        <taxon>Campylobacterales</taxon>
        <taxon>Hydrogenimonadaceae</taxon>
        <taxon>Hydrogenimonas</taxon>
    </lineage>
</organism>
<dbReference type="Pfam" id="PF01551">
    <property type="entry name" value="Peptidase_M23"/>
    <property type="match status" value="1"/>
</dbReference>
<gene>
    <name evidence="4" type="ORF">SAMN05216234_11152</name>
</gene>
<dbReference type="CDD" id="cd12797">
    <property type="entry name" value="M23_peptidase"/>
    <property type="match status" value="1"/>
</dbReference>
<keyword evidence="2" id="KW-0175">Coiled coil</keyword>
<dbReference type="PANTHER" id="PTHR21666">
    <property type="entry name" value="PEPTIDASE-RELATED"/>
    <property type="match status" value="1"/>
</dbReference>
<keyword evidence="5" id="KW-1185">Reference proteome</keyword>
<evidence type="ECO:0000256" key="2">
    <source>
        <dbReference type="SAM" id="Coils"/>
    </source>
</evidence>
<feature type="coiled-coil region" evidence="2">
    <location>
        <begin position="163"/>
        <end position="235"/>
    </location>
</feature>
<evidence type="ECO:0000313" key="5">
    <source>
        <dbReference type="Proteomes" id="UP000199227"/>
    </source>
</evidence>
<feature type="domain" description="M23ase beta-sheet core" evidence="3">
    <location>
        <begin position="317"/>
        <end position="397"/>
    </location>
</feature>
<dbReference type="EMBL" id="FOXB01000011">
    <property type="protein sequence ID" value="SFP23520.1"/>
    <property type="molecule type" value="Genomic_DNA"/>
</dbReference>
<keyword evidence="1" id="KW-0732">Signal</keyword>
<dbReference type="Proteomes" id="UP000199227">
    <property type="component" value="Unassembled WGS sequence"/>
</dbReference>
<evidence type="ECO:0000313" key="4">
    <source>
        <dbReference type="EMBL" id="SFP23520.1"/>
    </source>
</evidence>
<dbReference type="AlphaFoldDB" id="A0A1I5NPE1"/>
<dbReference type="InterPro" id="IPR011055">
    <property type="entry name" value="Dup_hybrid_motif"/>
</dbReference>
<dbReference type="GO" id="GO:0004222">
    <property type="term" value="F:metalloendopeptidase activity"/>
    <property type="evidence" value="ECO:0007669"/>
    <property type="project" value="TreeGrafter"/>
</dbReference>
<name>A0A1I5NPE1_9BACT</name>
<reference evidence="4 5" key="1">
    <citation type="submission" date="2016-10" db="EMBL/GenBank/DDBJ databases">
        <authorList>
            <person name="de Groot N.N."/>
        </authorList>
    </citation>
    <scope>NUCLEOTIDE SEQUENCE [LARGE SCALE GENOMIC DNA]</scope>
    <source>
        <strain evidence="4 5">EP1-55-1</strain>
    </source>
</reference>
<evidence type="ECO:0000256" key="1">
    <source>
        <dbReference type="ARBA" id="ARBA00022729"/>
    </source>
</evidence>
<sequence>MRILFLLFLSISLIYASSIDVKIASSKKKLRETKNSYAYMDKKLAGIAKEIKKNESELKKLDRILKDLDSEIERSSKILSSSEERLKKIQKELKILEEKKRAQENQFAKMIANSYILEYIKKDKGLQSPDDVIENEVLEVLIHKSTEQIGNMEKSLLQTINKKEQLDSEAQKLISMIDRLKSKKDYAAKEKKRKTELLSLLETEKKKYQQRLERLQKEERDLRNTLARLNIIKREEIERRKKQSLASKNRKKIDRGNKLKVRKIGSSFQKHAIGRYRGPKTISPVGKAKVVKKFGVYTDPVYKIKIFNESITLKPYKKNAKVKNVLNGRVVFAKDTPVLGKVVIVEHKNNLHTIYAKIDKIAPTIKEGKKIKKGYVIGRIKKELMFEVTQKNRHINPLELINLK</sequence>
<dbReference type="STRING" id="223786.SAMN05216234_11152"/>
<dbReference type="SUPFAM" id="SSF51261">
    <property type="entry name" value="Duplicated hybrid motif"/>
    <property type="match status" value="1"/>
</dbReference>
<evidence type="ECO:0000259" key="3">
    <source>
        <dbReference type="Pfam" id="PF01551"/>
    </source>
</evidence>
<dbReference type="RefSeq" id="WP_177202000.1">
    <property type="nucleotide sequence ID" value="NZ_FOXB01000011.1"/>
</dbReference>
<accession>A0A1I5NPE1</accession>
<dbReference type="SUPFAM" id="SSF57997">
    <property type="entry name" value="Tropomyosin"/>
    <property type="match status" value="1"/>
</dbReference>
<dbReference type="InterPro" id="IPR016047">
    <property type="entry name" value="M23ase_b-sheet_dom"/>
</dbReference>
<dbReference type="Gene3D" id="2.70.70.10">
    <property type="entry name" value="Glucose Permease (Domain IIA)"/>
    <property type="match status" value="1"/>
</dbReference>
<protein>
    <submittedName>
        <fullName evidence="4">Septal ring factor EnvC, activator of murein hydrolases AmiA and AmiB</fullName>
    </submittedName>
</protein>
<dbReference type="InterPro" id="IPR050570">
    <property type="entry name" value="Cell_wall_metabolism_enzyme"/>
</dbReference>
<proteinExistence type="predicted"/>
<dbReference type="PANTHER" id="PTHR21666:SF289">
    <property type="entry name" value="L-ALA--D-GLU ENDOPEPTIDASE"/>
    <property type="match status" value="1"/>
</dbReference>